<proteinExistence type="predicted"/>
<keyword evidence="1" id="KW-0472">Membrane</keyword>
<dbReference type="EMBL" id="CP011388">
    <property type="protein sequence ID" value="ANE45867.1"/>
    <property type="molecule type" value="Genomic_DNA"/>
</dbReference>
<keyword evidence="1" id="KW-0812">Transmembrane</keyword>
<sequence>MTFGYFLLSVVISIILFFVIGFTLKPSNSDGGLVLIIGIILSLQLSLITAILLNKESKKNRRSTYFRKIFVVTQRDTLVQRSREHLNVR</sequence>
<reference evidence="2 3" key="1">
    <citation type="submission" date="2015-01" db="EMBL/GenBank/DDBJ databases">
        <title>Paenibacillus swuensis/DY6/whole genome sequencing.</title>
        <authorList>
            <person name="Kim M.K."/>
            <person name="Srinivasan S."/>
            <person name="Lee J.-J."/>
        </authorList>
    </citation>
    <scope>NUCLEOTIDE SEQUENCE [LARGE SCALE GENOMIC DNA]</scope>
    <source>
        <strain evidence="2 3">DY6</strain>
    </source>
</reference>
<feature type="transmembrane region" description="Helical" evidence="1">
    <location>
        <begin position="5"/>
        <end position="25"/>
    </location>
</feature>
<evidence type="ECO:0000313" key="2">
    <source>
        <dbReference type="EMBL" id="ANE45867.1"/>
    </source>
</evidence>
<evidence type="ECO:0000313" key="3">
    <source>
        <dbReference type="Proteomes" id="UP000076927"/>
    </source>
</evidence>
<accession>A0A172TG60</accession>
<dbReference type="AlphaFoldDB" id="A0A172TG60"/>
<gene>
    <name evidence="2" type="ORF">SY83_05605</name>
</gene>
<dbReference type="PATRIC" id="fig|1178515.4.peg.1138"/>
<keyword evidence="3" id="KW-1185">Reference proteome</keyword>
<feature type="transmembrane region" description="Helical" evidence="1">
    <location>
        <begin position="31"/>
        <end position="53"/>
    </location>
</feature>
<dbReference type="Proteomes" id="UP000076927">
    <property type="component" value="Chromosome"/>
</dbReference>
<dbReference type="STRING" id="1178515.SY83_05605"/>
<keyword evidence="1" id="KW-1133">Transmembrane helix</keyword>
<dbReference type="KEGG" id="pswu:SY83_05605"/>
<protein>
    <submittedName>
        <fullName evidence="2">Uncharacterized protein</fullName>
    </submittedName>
</protein>
<organism evidence="2 3">
    <name type="scientific">Paenibacillus swuensis</name>
    <dbReference type="NCBI Taxonomy" id="1178515"/>
    <lineage>
        <taxon>Bacteria</taxon>
        <taxon>Bacillati</taxon>
        <taxon>Bacillota</taxon>
        <taxon>Bacilli</taxon>
        <taxon>Bacillales</taxon>
        <taxon>Paenibacillaceae</taxon>
        <taxon>Paenibacillus</taxon>
    </lineage>
</organism>
<name>A0A172TG60_9BACL</name>
<evidence type="ECO:0000256" key="1">
    <source>
        <dbReference type="SAM" id="Phobius"/>
    </source>
</evidence>